<proteinExistence type="predicted"/>
<dbReference type="HOGENOM" id="CLU_2496137_0_0_6"/>
<dbReference type="AlphaFoldDB" id="J3VRF2"/>
<dbReference type="Proteomes" id="UP000003936">
    <property type="component" value="Chromosome"/>
</dbReference>
<name>J3VRF2_9ENTR</name>
<evidence type="ECO:0000313" key="1">
    <source>
        <dbReference type="EMBL" id="AFP84531.1"/>
    </source>
</evidence>
<protein>
    <submittedName>
        <fullName evidence="1">Uncharacterized protein</fullName>
    </submittedName>
</protein>
<dbReference type="EMBL" id="CP003546">
    <property type="protein sequence ID" value="AFP84531.1"/>
    <property type="molecule type" value="Genomic_DNA"/>
</dbReference>
<reference evidence="1 2" key="1">
    <citation type="journal article" date="2012" name="Mol. Biol. Evol.">
        <title>Genome reduction and co-evolution between the primary and secondary bacterial symbionts of psyllids.</title>
        <authorList>
            <person name="Sloan D.B."/>
            <person name="Moran N.A."/>
        </authorList>
    </citation>
    <scope>NUCLEOTIDE SEQUENCE [LARGE SCALE GENOMIC DNA]</scope>
    <source>
        <strain evidence="1">Ceuc_S</strain>
    </source>
</reference>
<evidence type="ECO:0000313" key="2">
    <source>
        <dbReference type="Proteomes" id="UP000003936"/>
    </source>
</evidence>
<accession>J3VRF2</accession>
<keyword evidence="2" id="KW-1185">Reference proteome</keyword>
<sequence length="86" mass="10114">MLVRHIAAAGAIHDRMNYSVMRFQWGRVDLKIEIKRIQGKFIYAIKHLILNDACILLHRIHYNGEDSINYAFLMYHDSNITDQQAL</sequence>
<dbReference type="RefSeq" id="WP_014887829.1">
    <property type="nucleotide sequence ID" value="NC_018419.1"/>
</dbReference>
<gene>
    <name evidence="1" type="ORF">A359_01280</name>
</gene>
<organism evidence="1 2">
    <name type="scientific">secondary endosymbiont of Ctenarytaina eucalypti</name>
    <dbReference type="NCBI Taxonomy" id="1199245"/>
    <lineage>
        <taxon>Bacteria</taxon>
        <taxon>Pseudomonadati</taxon>
        <taxon>Pseudomonadota</taxon>
        <taxon>Gammaproteobacteria</taxon>
        <taxon>Enterobacterales</taxon>
        <taxon>Enterobacteriaceae</taxon>
        <taxon>aphid secondary symbionts</taxon>
    </lineage>
</organism>
<dbReference type="KEGG" id="sect:A359_01280"/>